<organism evidence="2 3">
    <name type="scientific">Plakobranchus ocellatus</name>
    <dbReference type="NCBI Taxonomy" id="259542"/>
    <lineage>
        <taxon>Eukaryota</taxon>
        <taxon>Metazoa</taxon>
        <taxon>Spiralia</taxon>
        <taxon>Lophotrochozoa</taxon>
        <taxon>Mollusca</taxon>
        <taxon>Gastropoda</taxon>
        <taxon>Heterobranchia</taxon>
        <taxon>Euthyneura</taxon>
        <taxon>Panpulmonata</taxon>
        <taxon>Sacoglossa</taxon>
        <taxon>Placobranchoidea</taxon>
        <taxon>Plakobranchidae</taxon>
        <taxon>Plakobranchus</taxon>
    </lineage>
</organism>
<dbReference type="Proteomes" id="UP000735302">
    <property type="component" value="Unassembled WGS sequence"/>
</dbReference>
<dbReference type="AlphaFoldDB" id="A0AAV4CT19"/>
<dbReference type="Pfam" id="PF17787">
    <property type="entry name" value="PH_14"/>
    <property type="match status" value="1"/>
</dbReference>
<dbReference type="InterPro" id="IPR037862">
    <property type="entry name" value="PLC-beta_PH"/>
</dbReference>
<protein>
    <submittedName>
        <fullName evidence="2">1-phosphatidylinositol 4,5-bisphosphate phosphodiesterase beta-1-like</fullName>
    </submittedName>
</protein>
<evidence type="ECO:0000313" key="3">
    <source>
        <dbReference type="Proteomes" id="UP000735302"/>
    </source>
</evidence>
<gene>
    <name evidence="2" type="ORF">PoB_006138100</name>
</gene>
<feature type="domain" description="PLC-beta PH" evidence="1">
    <location>
        <begin position="15"/>
        <end position="68"/>
    </location>
</feature>
<dbReference type="Gene3D" id="2.30.29.240">
    <property type="match status" value="1"/>
</dbReference>
<comment type="caution">
    <text evidence="2">The sequence shown here is derived from an EMBL/GenBank/DDBJ whole genome shotgun (WGS) entry which is preliminary data.</text>
</comment>
<proteinExistence type="predicted"/>
<evidence type="ECO:0000259" key="1">
    <source>
        <dbReference type="Pfam" id="PF17787"/>
    </source>
</evidence>
<keyword evidence="3" id="KW-1185">Reference proteome</keyword>
<evidence type="ECO:0000313" key="2">
    <source>
        <dbReference type="EMBL" id="GFO34876.1"/>
    </source>
</evidence>
<reference evidence="2 3" key="1">
    <citation type="journal article" date="2021" name="Elife">
        <title>Chloroplast acquisition without the gene transfer in kleptoplastic sea slugs, Plakobranchus ocellatus.</title>
        <authorList>
            <person name="Maeda T."/>
            <person name="Takahashi S."/>
            <person name="Yoshida T."/>
            <person name="Shimamura S."/>
            <person name="Takaki Y."/>
            <person name="Nagai Y."/>
            <person name="Toyoda A."/>
            <person name="Suzuki Y."/>
            <person name="Arimoto A."/>
            <person name="Ishii H."/>
            <person name="Satoh N."/>
            <person name="Nishiyama T."/>
            <person name="Hasebe M."/>
            <person name="Maruyama T."/>
            <person name="Minagawa J."/>
            <person name="Obokata J."/>
            <person name="Shigenobu S."/>
        </authorList>
    </citation>
    <scope>NUCLEOTIDE SEQUENCE [LARGE SCALE GENOMIC DNA]</scope>
</reference>
<sequence>MAWLQQPHSSLIPSSTVATPVTLKVDEKGYILYWKDQNKEMDFLDISLIRDTRTGSQVKLPKVREVLHTSDCKIRPGAGSLLFIASPQQGDLRLSGPPSGQGSGSGLEPATKALSLLLDFLFTRLPAVCRSPTSFVCRATCNLSIPHLVCLPRYLQFVDPPPLALICLPGYLQFVDPLPLVLVCLSGYLQFVDPPPLALICLPGYLQFVDPPPLVLFCLSGYLQFVDPPSLVLICLPGYLQFVDPPPLVLICLPGYP</sequence>
<dbReference type="SUPFAM" id="SSF50729">
    <property type="entry name" value="PH domain-like"/>
    <property type="match status" value="1"/>
</dbReference>
<dbReference type="EMBL" id="BLXT01006948">
    <property type="protein sequence ID" value="GFO34876.1"/>
    <property type="molecule type" value="Genomic_DNA"/>
</dbReference>
<accession>A0AAV4CT19</accession>
<name>A0AAV4CT19_9GAST</name>